<gene>
    <name evidence="2" type="ORF">PLICRDRAFT_120034</name>
</gene>
<dbReference type="EMBL" id="KN832594">
    <property type="protein sequence ID" value="KII82938.1"/>
    <property type="molecule type" value="Genomic_DNA"/>
</dbReference>
<evidence type="ECO:0000313" key="2">
    <source>
        <dbReference type="EMBL" id="KII82938.1"/>
    </source>
</evidence>
<proteinExistence type="predicted"/>
<dbReference type="CDD" id="cd00303">
    <property type="entry name" value="retropepsin_like"/>
    <property type="match status" value="1"/>
</dbReference>
<feature type="region of interest" description="Disordered" evidence="1">
    <location>
        <begin position="282"/>
        <end position="304"/>
    </location>
</feature>
<protein>
    <recommendedName>
        <fullName evidence="4">Peptidase A2 domain-containing protein</fullName>
    </recommendedName>
</protein>
<keyword evidence="3" id="KW-1185">Reference proteome</keyword>
<evidence type="ECO:0000256" key="1">
    <source>
        <dbReference type="SAM" id="MobiDB-lite"/>
    </source>
</evidence>
<feature type="compositionally biased region" description="Basic residues" evidence="1">
    <location>
        <begin position="287"/>
        <end position="296"/>
    </location>
</feature>
<accession>A0A0C9T4A2</accession>
<dbReference type="OrthoDB" id="3068303at2759"/>
<dbReference type="HOGENOM" id="CLU_070627_0_0_1"/>
<evidence type="ECO:0000313" key="3">
    <source>
        <dbReference type="Proteomes" id="UP000053263"/>
    </source>
</evidence>
<name>A0A0C9T4A2_PLICR</name>
<reference evidence="2 3" key="1">
    <citation type="submission" date="2014-06" db="EMBL/GenBank/DDBJ databases">
        <title>Evolutionary Origins and Diversification of the Mycorrhizal Mutualists.</title>
        <authorList>
            <consortium name="DOE Joint Genome Institute"/>
            <consortium name="Mycorrhizal Genomics Consortium"/>
            <person name="Kohler A."/>
            <person name="Kuo A."/>
            <person name="Nagy L.G."/>
            <person name="Floudas D."/>
            <person name="Copeland A."/>
            <person name="Barry K.W."/>
            <person name="Cichocki N."/>
            <person name="Veneault-Fourrey C."/>
            <person name="LaButti K."/>
            <person name="Lindquist E.A."/>
            <person name="Lipzen A."/>
            <person name="Lundell T."/>
            <person name="Morin E."/>
            <person name="Murat C."/>
            <person name="Riley R."/>
            <person name="Ohm R."/>
            <person name="Sun H."/>
            <person name="Tunlid A."/>
            <person name="Henrissat B."/>
            <person name="Grigoriev I.V."/>
            <person name="Hibbett D.S."/>
            <person name="Martin F."/>
        </authorList>
    </citation>
    <scope>NUCLEOTIDE SEQUENCE [LARGE SCALE GENOMIC DNA]</scope>
    <source>
        <strain evidence="2 3">FD-325 SS-3</strain>
    </source>
</reference>
<dbReference type="InterPro" id="IPR021109">
    <property type="entry name" value="Peptidase_aspartic_dom_sf"/>
</dbReference>
<organism evidence="2 3">
    <name type="scientific">Plicaturopsis crispa FD-325 SS-3</name>
    <dbReference type="NCBI Taxonomy" id="944288"/>
    <lineage>
        <taxon>Eukaryota</taxon>
        <taxon>Fungi</taxon>
        <taxon>Dikarya</taxon>
        <taxon>Basidiomycota</taxon>
        <taxon>Agaricomycotina</taxon>
        <taxon>Agaricomycetes</taxon>
        <taxon>Agaricomycetidae</taxon>
        <taxon>Amylocorticiales</taxon>
        <taxon>Amylocorticiaceae</taxon>
        <taxon>Plicatura</taxon>
        <taxon>Plicaturopsis crispa</taxon>
    </lineage>
</organism>
<dbReference type="Gene3D" id="2.40.70.10">
    <property type="entry name" value="Acid Proteases"/>
    <property type="match status" value="1"/>
</dbReference>
<dbReference type="AlphaFoldDB" id="A0A0C9T4A2"/>
<evidence type="ECO:0008006" key="4">
    <source>
        <dbReference type="Google" id="ProtNLM"/>
    </source>
</evidence>
<sequence>MSQPQLRVRSVPERLSSVGVASLHILARLGSQTAEPIKHRLDSGADITLISSDQYEALPEKPPLKQGLRMKLYHLTGDAAILGYIRTTIYVVSDCGRTLGFDVEAYVVKNMRVPILLGEDFQVAYEMGVLRDAESGTRVTVGKTGYSIKASSSTAEDLGFECRYAHLSQSFVRRKSPQRLKAKMRTRWKNAGPPPVRAEGDTVIPAGTAWMVKIGGPFAGRDDWLIEGLVLSQEDGSLLAAPTTWIRSEDPRIPIANPSGSPWIIKKGDILGFLHSPPTNGWISLNRGKRRKRRPSPRQGSGIG</sequence>
<dbReference type="Proteomes" id="UP000053263">
    <property type="component" value="Unassembled WGS sequence"/>
</dbReference>